<dbReference type="InterPro" id="IPR003754">
    <property type="entry name" value="4pyrrol_synth_uPrphyn_synth"/>
</dbReference>
<dbReference type="PANTHER" id="PTHR40082">
    <property type="entry name" value="BLR5956 PROTEIN"/>
    <property type="match status" value="1"/>
</dbReference>
<dbReference type="PANTHER" id="PTHR40082:SF1">
    <property type="entry name" value="BLR5956 PROTEIN"/>
    <property type="match status" value="1"/>
</dbReference>
<dbReference type="PROSITE" id="PS51755">
    <property type="entry name" value="OMPR_PHOB"/>
    <property type="match status" value="1"/>
</dbReference>
<dbReference type="Pfam" id="PF02602">
    <property type="entry name" value="HEM4"/>
    <property type="match status" value="1"/>
</dbReference>
<name>M3BNF6_STRM1</name>
<reference evidence="2 3" key="1">
    <citation type="journal article" date="2013" name="Genome Announc.">
        <title>Whole-Genome Shotgun Assembly and Analysis of the Genome of Streptomyces mobaraensis DSM 40847, a Strain for Industrial Production of Microbial Transglutaminase.</title>
        <authorList>
            <person name="Yang H."/>
            <person name="He T."/>
            <person name="Wu W."/>
            <person name="Zhu W."/>
            <person name="Lu B."/>
            <person name="Sun W."/>
        </authorList>
    </citation>
    <scope>NUCLEOTIDE SEQUENCE [LARGE SCALE GENOMIC DNA]</scope>
    <source>
        <strain evidence="2 3">DSM 40847</strain>
    </source>
</reference>
<sequence length="391" mass="40871">MGTAVPGAPGEPIGPLTGLTVGVTADRRRDELAALLLRRGASVTVAPALRMVPLADDALLRAATEACLARPVDYVVATTGVGWRGWMSAAEGWGLAEALLAACREAAVLSRGSKTTGALRACGLREDYAPETETTDAVLAWLLARDLRGRHVAVQEHGAPAPGFAEALRARGAAVTAIPVYRWGPPEDPDAVRRLATRTVRREIHALPFTSAPAIEAFLAAAGPGRDDVLAALRHDVLAVCIGPLCARPLVAAGVPCPWPDRGRLGSLVRLLTDELPRRHRRELSTPAGPLIVQGAAVLAGDTLLRLPPLPAALLTALAEQPGTVLSRKELVRRLWPPVGDAVPGRQTGQQQHALRALEATVGRLRGALGAYGGVVGTVTKRGYRLVGVGG</sequence>
<dbReference type="GO" id="GO:0000160">
    <property type="term" value="P:phosphorelay signal transduction system"/>
    <property type="evidence" value="ECO:0007669"/>
    <property type="project" value="InterPro"/>
</dbReference>
<dbReference type="eggNOG" id="COG1587">
    <property type="taxonomic scope" value="Bacteria"/>
</dbReference>
<dbReference type="InterPro" id="IPR016032">
    <property type="entry name" value="Sig_transdc_resp-reg_C-effctor"/>
</dbReference>
<gene>
    <name evidence="2" type="ORF">H340_07698</name>
</gene>
<dbReference type="CDD" id="cd06578">
    <property type="entry name" value="HemD"/>
    <property type="match status" value="1"/>
</dbReference>
<dbReference type="GO" id="GO:0004852">
    <property type="term" value="F:uroporphyrinogen-III synthase activity"/>
    <property type="evidence" value="ECO:0007669"/>
    <property type="project" value="InterPro"/>
</dbReference>
<dbReference type="STRING" id="1223523.H340_07698"/>
<accession>M3BNF6</accession>
<dbReference type="InterPro" id="IPR039793">
    <property type="entry name" value="UROS/Hem4"/>
</dbReference>
<dbReference type="SUPFAM" id="SSF69618">
    <property type="entry name" value="HemD-like"/>
    <property type="match status" value="1"/>
</dbReference>
<evidence type="ECO:0000256" key="1">
    <source>
        <dbReference type="ARBA" id="ARBA00023125"/>
    </source>
</evidence>
<dbReference type="InterPro" id="IPR001867">
    <property type="entry name" value="OmpR/PhoB-type_DNA-bd"/>
</dbReference>
<evidence type="ECO:0000313" key="2">
    <source>
        <dbReference type="EMBL" id="EMF01170.1"/>
    </source>
</evidence>
<dbReference type="PATRIC" id="fig|1223523.3.peg.1578"/>
<dbReference type="AlphaFoldDB" id="M3BNF6"/>
<dbReference type="SMART" id="SM00862">
    <property type="entry name" value="Trans_reg_C"/>
    <property type="match status" value="1"/>
</dbReference>
<dbReference type="Gene3D" id="1.10.10.10">
    <property type="entry name" value="Winged helix-like DNA-binding domain superfamily/Winged helix DNA-binding domain"/>
    <property type="match status" value="1"/>
</dbReference>
<dbReference type="EMBL" id="AORZ01000015">
    <property type="protein sequence ID" value="EMF01170.1"/>
    <property type="molecule type" value="Genomic_DNA"/>
</dbReference>
<evidence type="ECO:0000313" key="3">
    <source>
        <dbReference type="Proteomes" id="UP000011740"/>
    </source>
</evidence>
<keyword evidence="1" id="KW-0238">DNA-binding</keyword>
<proteinExistence type="predicted"/>
<protein>
    <submittedName>
        <fullName evidence="2">Bifunctional uroporphyrinogen-III synthetase/response regulator domain protein</fullName>
    </submittedName>
</protein>
<dbReference type="GO" id="GO:0006355">
    <property type="term" value="P:regulation of DNA-templated transcription"/>
    <property type="evidence" value="ECO:0007669"/>
    <property type="project" value="InterPro"/>
</dbReference>
<dbReference type="Pfam" id="PF00486">
    <property type="entry name" value="Trans_reg_C"/>
    <property type="match status" value="1"/>
</dbReference>
<dbReference type="SUPFAM" id="SSF46894">
    <property type="entry name" value="C-terminal effector domain of the bipartite response regulators"/>
    <property type="match status" value="1"/>
</dbReference>
<comment type="caution">
    <text evidence="2">The sequence shown here is derived from an EMBL/GenBank/DDBJ whole genome shotgun (WGS) entry which is preliminary data.</text>
</comment>
<dbReference type="InterPro" id="IPR036108">
    <property type="entry name" value="4pyrrol_syn_uPrphyn_synt_sf"/>
</dbReference>
<dbReference type="eggNOG" id="COG0745">
    <property type="taxonomic scope" value="Bacteria"/>
</dbReference>
<dbReference type="Proteomes" id="UP000011740">
    <property type="component" value="Unassembled WGS sequence"/>
</dbReference>
<dbReference type="NCBIfam" id="NF005568">
    <property type="entry name" value="PRK07239.1"/>
    <property type="match status" value="1"/>
</dbReference>
<organism evidence="2 3">
    <name type="scientific">Streptomyces mobaraensis (strain ATCC 29032 / DSM 40847 / JCM 4168 / NBRC 13819 / NCIMB 11159 / IPCR 16-22)</name>
    <dbReference type="NCBI Taxonomy" id="1223523"/>
    <lineage>
        <taxon>Bacteria</taxon>
        <taxon>Bacillati</taxon>
        <taxon>Actinomycetota</taxon>
        <taxon>Actinomycetes</taxon>
        <taxon>Kitasatosporales</taxon>
        <taxon>Streptomycetaceae</taxon>
        <taxon>Streptomyces</taxon>
    </lineage>
</organism>
<dbReference type="RefSeq" id="WP_004941458.1">
    <property type="nucleotide sequence ID" value="NZ_AORZ01000015.1"/>
</dbReference>
<dbReference type="Gene3D" id="3.40.50.10090">
    <property type="match status" value="2"/>
</dbReference>
<dbReference type="GO" id="GO:0006780">
    <property type="term" value="P:uroporphyrinogen III biosynthetic process"/>
    <property type="evidence" value="ECO:0007669"/>
    <property type="project" value="InterPro"/>
</dbReference>
<dbReference type="InterPro" id="IPR036388">
    <property type="entry name" value="WH-like_DNA-bd_sf"/>
</dbReference>
<dbReference type="GO" id="GO:0003677">
    <property type="term" value="F:DNA binding"/>
    <property type="evidence" value="ECO:0007669"/>
    <property type="project" value="UniProtKB-UniRule"/>
</dbReference>